<reference evidence="2 3" key="1">
    <citation type="journal article" date="2011" name="MBio">
        <title>Evidence of a dominant lineage of Vibrio cholerae-specific lytic bacteriophages shed by cholera patients over a 10-year period in Dhaka, Bangladesh.</title>
        <authorList>
            <person name="Seed K.D."/>
            <person name="Bodi K.L."/>
            <person name="Kropinski A.M."/>
            <person name="Ackermann H.W."/>
            <person name="Calderwood S.B."/>
            <person name="Qadri F."/>
            <person name="Camilli A."/>
        </authorList>
    </citation>
    <scope>NUCLEOTIDE SEQUENCE [LARGE SCALE GENOMIC DNA]</scope>
</reference>
<dbReference type="InterPro" id="IPR027417">
    <property type="entry name" value="P-loop_NTPase"/>
</dbReference>
<dbReference type="PANTHER" id="PTHR47642:SF5">
    <property type="entry name" value="ATP-DEPENDENT DNA HELICASE"/>
    <property type="match status" value="1"/>
</dbReference>
<dbReference type="KEGG" id="vg:10228627"/>
<gene>
    <name evidence="2" type="primary">ORF147</name>
</gene>
<dbReference type="EMBL" id="HQ641347">
    <property type="protein sequence ID" value="ADX87964.1"/>
    <property type="molecule type" value="Genomic_DNA"/>
</dbReference>
<feature type="domain" description="DNA helicase Pif1-like DEAD-box helicase" evidence="1">
    <location>
        <begin position="20"/>
        <end position="214"/>
    </location>
</feature>
<dbReference type="GO" id="GO:0000723">
    <property type="term" value="P:telomere maintenance"/>
    <property type="evidence" value="ECO:0007669"/>
    <property type="project" value="InterPro"/>
</dbReference>
<keyword evidence="2" id="KW-0347">Helicase</keyword>
<proteinExistence type="predicted"/>
<dbReference type="InterPro" id="IPR051055">
    <property type="entry name" value="PIF1_helicase"/>
</dbReference>
<name>F1D1H0_9CAUD</name>
<sequence length="471" mass="54099">MQIETTKTLQWLYDNAPVNLNEKQRDFLEHFIFKSSGHGCLVGIAGAGKSTLLTCLKMFYGDKIVFFGSSGISSQNMPNGIGMGTAHSGLSLSIKPATELNYRKVSQKTSGLFNSALVEVIVIDEAYLLNSDNLDLIWRRIERFNRKNRNRPERNIRLLLCGDPCQAVTVMSDEDVKREIHSRWNHHLMFKSTVWDRFDFTYYLLDKVERQEDKVYKACLDVIRYNQKGRFDNCLKWLNQRVEYDYPEDTMILAATNKTVDKINNAVLARNPNRKFTFKPIIKKDFNIKDTLVREEGVTICVGQRVMTIVNCPEGTYQNGSTGVITLADTEGCIIKFDHSGEQVRVNVHKWENKEHYVESSYAEDGSIKEEMKERVVGTMLCLPVLPSSCVSIMKSQGLTIKEKYVLDVEDSYLYTWDKLKDFGQNFVYLGLSRGTDINNLILARPISPQHIKCCEDSINFWFECKEKSVI</sequence>
<dbReference type="Gene3D" id="3.40.50.300">
    <property type="entry name" value="P-loop containing nucleotide triphosphate hydrolases"/>
    <property type="match status" value="1"/>
</dbReference>
<keyword evidence="2" id="KW-0378">Hydrolase</keyword>
<dbReference type="GeneID" id="10228627"/>
<dbReference type="Proteomes" id="UP000007502">
    <property type="component" value="Segment"/>
</dbReference>
<evidence type="ECO:0000259" key="1">
    <source>
        <dbReference type="Pfam" id="PF05970"/>
    </source>
</evidence>
<dbReference type="SUPFAM" id="SSF52540">
    <property type="entry name" value="P-loop containing nucleoside triphosphate hydrolases"/>
    <property type="match status" value="2"/>
</dbReference>
<dbReference type="GO" id="GO:0006281">
    <property type="term" value="P:DNA repair"/>
    <property type="evidence" value="ECO:0007669"/>
    <property type="project" value="InterPro"/>
</dbReference>
<accession>F1D1H0</accession>
<evidence type="ECO:0000313" key="3">
    <source>
        <dbReference type="Proteomes" id="UP000007502"/>
    </source>
</evidence>
<dbReference type="Gene3D" id="2.30.30.940">
    <property type="match status" value="1"/>
</dbReference>
<protein>
    <submittedName>
        <fullName evidence="2">Putative helicase</fullName>
    </submittedName>
</protein>
<keyword evidence="2" id="KW-0547">Nucleotide-binding</keyword>
<dbReference type="InterPro" id="IPR010285">
    <property type="entry name" value="DNA_helicase_pif1-like_DEAD"/>
</dbReference>
<evidence type="ECO:0000313" key="2">
    <source>
        <dbReference type="EMBL" id="ADX87964.1"/>
    </source>
</evidence>
<dbReference type="RefSeq" id="YP_004251089.1">
    <property type="nucleotide sequence ID" value="NC_015157.1"/>
</dbReference>
<keyword evidence="3" id="KW-1185">Reference proteome</keyword>
<dbReference type="OrthoDB" id="10114at10239"/>
<keyword evidence="2" id="KW-0067">ATP-binding</keyword>
<organism evidence="2 3">
    <name type="scientific">Vibrio phage ICP1</name>
    <dbReference type="NCBI Taxonomy" id="979525"/>
    <lineage>
        <taxon>Viruses</taxon>
        <taxon>Duplodnaviria</taxon>
        <taxon>Heunggongvirae</taxon>
        <taxon>Uroviricota</taxon>
        <taxon>Caudoviricetes</taxon>
        <taxon>Mohonavirus</taxon>
        <taxon>Mohonavirus ICP1</taxon>
    </lineage>
</organism>
<dbReference type="Pfam" id="PF05970">
    <property type="entry name" value="PIF1"/>
    <property type="match status" value="1"/>
</dbReference>
<dbReference type="GO" id="GO:0003678">
    <property type="term" value="F:DNA helicase activity"/>
    <property type="evidence" value="ECO:0007669"/>
    <property type="project" value="InterPro"/>
</dbReference>
<dbReference type="PANTHER" id="PTHR47642">
    <property type="entry name" value="ATP-DEPENDENT DNA HELICASE"/>
    <property type="match status" value="1"/>
</dbReference>